<dbReference type="RefSeq" id="WP_009152910.1">
    <property type="nucleotide sequence ID" value="NZ_CM001439.1"/>
</dbReference>
<evidence type="ECO:0000313" key="4">
    <source>
        <dbReference type="Proteomes" id="UP000004926"/>
    </source>
</evidence>
<proteinExistence type="predicted"/>
<evidence type="ECO:0000313" key="3">
    <source>
        <dbReference type="EMBL" id="EHR49524.1"/>
    </source>
</evidence>
<dbReference type="AlphaFoldDB" id="H5WYD3"/>
<evidence type="ECO:0000256" key="2">
    <source>
        <dbReference type="SAM" id="SignalP"/>
    </source>
</evidence>
<feature type="region of interest" description="Disordered" evidence="1">
    <location>
        <begin position="65"/>
        <end position="123"/>
    </location>
</feature>
<dbReference type="InterPro" id="IPR019198">
    <property type="entry name" value="Beta_propeller_containing"/>
</dbReference>
<dbReference type="SUPFAM" id="SSF82171">
    <property type="entry name" value="DPP6 N-terminal domain-like"/>
    <property type="match status" value="1"/>
</dbReference>
<feature type="chain" id="PRO_5003600462" evidence="2">
    <location>
        <begin position="25"/>
        <end position="567"/>
    </location>
</feature>
<keyword evidence="2" id="KW-0732">Signal</keyword>
<dbReference type="EMBL" id="CM001439">
    <property type="protein sequence ID" value="EHR49524.1"/>
    <property type="molecule type" value="Genomic_DNA"/>
</dbReference>
<name>H5WYD3_9PSEU</name>
<dbReference type="Proteomes" id="UP000004926">
    <property type="component" value="Chromosome"/>
</dbReference>
<feature type="signal peptide" evidence="2">
    <location>
        <begin position="1"/>
        <end position="24"/>
    </location>
</feature>
<keyword evidence="4" id="KW-1185">Reference proteome</keyword>
<dbReference type="PROSITE" id="PS51257">
    <property type="entry name" value="PROKAR_LIPOPROTEIN"/>
    <property type="match status" value="1"/>
</dbReference>
<accession>H5WYD3</accession>
<dbReference type="OrthoDB" id="9778998at2"/>
<reference evidence="3 4" key="1">
    <citation type="journal article" date="2012" name="Stand. Genomic Sci.">
        <title>Genome sequence of the ocean sediment bacterium Saccharomonospora marina type strain (XMU15(T)).</title>
        <authorList>
            <person name="Klenk H.P."/>
            <person name="Lu M."/>
            <person name="Lucas S."/>
            <person name="Lapidus A."/>
            <person name="Copeland A."/>
            <person name="Pitluck S."/>
            <person name="Goodwin L.A."/>
            <person name="Han C."/>
            <person name="Tapia R."/>
            <person name="Brambilla E.M."/>
            <person name="Potter G."/>
            <person name="Land M."/>
            <person name="Ivanova N."/>
            <person name="Rohde M."/>
            <person name="Goker M."/>
            <person name="Detter J.C."/>
            <person name="Li W.J."/>
            <person name="Kyrpides N.C."/>
            <person name="Woyke T."/>
        </authorList>
    </citation>
    <scope>NUCLEOTIDE SEQUENCE [LARGE SCALE GENOMIC DNA]</scope>
    <source>
        <strain evidence="3 4">XMU15</strain>
    </source>
</reference>
<organism evidence="3 4">
    <name type="scientific">Saccharomonospora marina XMU15</name>
    <dbReference type="NCBI Taxonomy" id="882083"/>
    <lineage>
        <taxon>Bacteria</taxon>
        <taxon>Bacillati</taxon>
        <taxon>Actinomycetota</taxon>
        <taxon>Actinomycetes</taxon>
        <taxon>Pseudonocardiales</taxon>
        <taxon>Pseudonocardiaceae</taxon>
        <taxon>Saccharomonospora</taxon>
    </lineage>
</organism>
<dbReference type="eggNOG" id="COG4880">
    <property type="taxonomic scope" value="Bacteria"/>
</dbReference>
<sequence length="567" mass="59941">MRKRLAWWLAAVSLAVGACGSPEAAPPLWNQRAQAGLVAFESCEQVLRELREAYATVPTRGAITEGEVGAAPPDGKAAVPQAPAGAERGGGADSADSAEPAPGHSTTNNHEQGVAEPDLVQTDGRRVVTVADGTLRVIDVANRRTTSRVWLPGGAGEELLLFGDRALVVGQGTSITLVELSGQARVLGTLRIEGGYVDARMAGGRARVVVSSTPRLPVPPGEPAFDAATVDDWLPSYELTTPQGSRSGRLVDCDRVSHPDTYTATSFLTVLTFDLTAPLGTGDPVTVAADGGTVYGTARSLYLAHETGYRTEIHRFDLTGAGPAEHVASAAVEGTLLSQYAMSEHDGHLRVATTRRSDNVVTVLAASGSTLTKVGSLAGLGRNEQIYAVRFFGTTGYVVTFRRTDPLYTLDLTDPTDPEVVGELKITGYSAYLHRASDGKLLGVGQEADELGRTTGLQVSLFDVTDAARPRKVAEHELVGGRAQVESQTHAFLYWEPTGLLVLPTDTDALVLRLAGHRFTDLGTIGRGLPVRRALVVGDEVWVVSTSGIGVHDEKTLAELAWLPFEA</sequence>
<evidence type="ECO:0000256" key="1">
    <source>
        <dbReference type="SAM" id="MobiDB-lite"/>
    </source>
</evidence>
<dbReference type="HOGENOM" id="CLU_015706_3_0_11"/>
<protein>
    <submittedName>
        <fullName evidence="3">Beta propeller domain-containing protein</fullName>
    </submittedName>
</protein>
<dbReference type="STRING" id="882083.SacmaDRAFT_1242"/>
<gene>
    <name evidence="3" type="ORF">SacmaDRAFT_1242</name>
</gene>
<dbReference type="Pfam" id="PF09826">
    <property type="entry name" value="Beta_propel"/>
    <property type="match status" value="1"/>
</dbReference>